<proteinExistence type="predicted"/>
<accession>A0A0P1NTC3</accession>
<dbReference type="AlphaFoldDB" id="A0A0P1NTC3"/>
<dbReference type="EMBL" id="CZVW01000011">
    <property type="protein sequence ID" value="CUT02253.1"/>
    <property type="molecule type" value="Genomic_DNA"/>
</dbReference>
<dbReference type="OrthoDB" id="9807410at2"/>
<dbReference type="Gene3D" id="2.60.40.4070">
    <property type="match status" value="1"/>
</dbReference>
<keyword evidence="2" id="KW-1185">Reference proteome</keyword>
<dbReference type="SUPFAM" id="SSF63829">
    <property type="entry name" value="Calcium-dependent phosphotriesterase"/>
    <property type="match status" value="1"/>
</dbReference>
<dbReference type="InterPro" id="IPR015943">
    <property type="entry name" value="WD40/YVTN_repeat-like_dom_sf"/>
</dbReference>
<sequence>KVFSKKDGIMGVVEDTNFVVITDIAQQGNLIWILNYKARNSIILYLMRNDSLIYSFANGYNFLNTLVIQLEIDEKGRKWIVTEHGYILIFDDKGTIFDKSDDQWIAISRSEGLNGNPTVIRFDNRGDVWVGTNYGLNVIVNPDEPWKSGSVRNVFALRDYYINDIAVDGANNKWVATKNGVWVLSPDGTSVIAQYNTSNSPILSDDVKSIAFDLESGTVYFGTDKGLTSLKTEFAKPTEDFKTIKVYPNPFHPEKDFNVVIDGLVANSTIKIFTISGNLVRNISSPGGRTALWDGKDEKGQYVPTGVYLIIAYSEDGTKVGIGKLAVLRD</sequence>
<name>A0A0P1NTC3_9BACT</name>
<reference evidence="2" key="1">
    <citation type="submission" date="2015-11" db="EMBL/GenBank/DDBJ databases">
        <authorList>
            <person name="Varghese N."/>
        </authorList>
    </citation>
    <scope>NUCLEOTIDE SEQUENCE [LARGE SCALE GENOMIC DNA]</scope>
    <source>
        <strain evidence="2">JGI-23</strain>
    </source>
</reference>
<protein>
    <submittedName>
        <fullName evidence="1">Por secretion system C-terminal sorting domain-containing protein</fullName>
    </submittedName>
</protein>
<evidence type="ECO:0000313" key="1">
    <source>
        <dbReference type="EMBL" id="CUT02253.1"/>
    </source>
</evidence>
<dbReference type="Proteomes" id="UP000199197">
    <property type="component" value="Unassembled WGS sequence"/>
</dbReference>
<dbReference type="InterPro" id="IPR026444">
    <property type="entry name" value="Secre_tail"/>
</dbReference>
<dbReference type="Gene3D" id="2.130.10.10">
    <property type="entry name" value="YVTN repeat-like/Quinoprotein amine dehydrogenase"/>
    <property type="match status" value="1"/>
</dbReference>
<evidence type="ECO:0000313" key="2">
    <source>
        <dbReference type="Proteomes" id="UP000199197"/>
    </source>
</evidence>
<feature type="non-terminal residue" evidence="1">
    <location>
        <position position="1"/>
    </location>
</feature>
<dbReference type="RefSeq" id="WP_143713904.1">
    <property type="nucleotide sequence ID" value="NZ_CZVW01000011.1"/>
</dbReference>
<gene>
    <name evidence="1" type="ORF">JGI23_01216</name>
</gene>
<organism evidence="1 2">
    <name type="scientific">Candidatus Chryseopegocella kryptomonas</name>
    <dbReference type="NCBI Taxonomy" id="1633643"/>
    <lineage>
        <taxon>Bacteria</taxon>
        <taxon>Pseudomonadati</taxon>
        <taxon>Candidatus Kryptoniota</taxon>
        <taxon>Candidatus Chryseopegocella</taxon>
    </lineage>
</organism>
<dbReference type="NCBIfam" id="TIGR04183">
    <property type="entry name" value="Por_Secre_tail"/>
    <property type="match status" value="1"/>
</dbReference>